<dbReference type="EMBL" id="AMGV01000008">
    <property type="protein sequence ID" value="KEF55159.1"/>
    <property type="molecule type" value="Genomic_DNA"/>
</dbReference>
<dbReference type="InterPro" id="IPR000560">
    <property type="entry name" value="His_Pase_clade-2"/>
</dbReference>
<keyword evidence="4" id="KW-0732">Signal</keyword>
<dbReference type="CDD" id="cd07061">
    <property type="entry name" value="HP_HAP_like"/>
    <property type="match status" value="1"/>
</dbReference>
<name>A0A072P4W6_9EURO</name>
<evidence type="ECO:0000313" key="6">
    <source>
        <dbReference type="Proteomes" id="UP000027920"/>
    </source>
</evidence>
<gene>
    <name evidence="5" type="ORF">A1O9_08813</name>
</gene>
<sequence length="572" mass="62690">MLSVANLLLACAPLAAAGVVDIRQAPAATVLDYFQTSPQIFAGPTATGLIAPFLAQTNPAPFGQEASFVANAPLETNVPITGNTNRSSIFQLHGQLSSYFPNPVGFGANEYPLPPGSNLSQVHLVHRHGSRYPTGDSSVANFGRKLDNLTANGTAKWTGELSFLNTWKYQLGAEILVARGRQELFDSGVLFYYNYGALYNTSTKITARTTSQDRMLKSAENFMAGFFGLEWTHNATLAVILEQNGFNNSLAGYFQCNNSNSYQATGGSNASLIWEKTYLADAAKRLTAASGGYNWTIADTYNAQTLCPYEEVAYGYSQWCELFTYEEWQGFEYSIDLQFNGNNGFGSPTGRAVGIGYVEEIYARLQGHLYNLAPGATNANATLDDMPSTFPLNQSLYFDFSHDTNIMAIITAFGLKQFAQPLPSTGPPENQQLIVSHVTPFGARMVWEVIDAPSPLQALRPSNANATSSDYYEQGNPTTYIHLVINQRTVPLHKSYPECEQRDDGWCELSTVLKVFGGLLDTARYEYSCFGKYAPVPYGNVTDGVPTVRRRTLDGAFGTGLEIHESSDRWLE</sequence>
<dbReference type="HOGENOM" id="CLU_020880_2_1_1"/>
<organism evidence="5 6">
    <name type="scientific">Exophiala aquamarina CBS 119918</name>
    <dbReference type="NCBI Taxonomy" id="1182545"/>
    <lineage>
        <taxon>Eukaryota</taxon>
        <taxon>Fungi</taxon>
        <taxon>Dikarya</taxon>
        <taxon>Ascomycota</taxon>
        <taxon>Pezizomycotina</taxon>
        <taxon>Eurotiomycetes</taxon>
        <taxon>Chaetothyriomycetidae</taxon>
        <taxon>Chaetothyriales</taxon>
        <taxon>Herpotrichiellaceae</taxon>
        <taxon>Exophiala</taxon>
    </lineage>
</organism>
<feature type="signal peptide" evidence="4">
    <location>
        <begin position="1"/>
        <end position="17"/>
    </location>
</feature>
<dbReference type="Pfam" id="PF00328">
    <property type="entry name" value="His_Phos_2"/>
    <property type="match status" value="1"/>
</dbReference>
<keyword evidence="3" id="KW-0378">Hydrolase</keyword>
<evidence type="ECO:0000256" key="3">
    <source>
        <dbReference type="ARBA" id="ARBA00022801"/>
    </source>
</evidence>
<comment type="caution">
    <text evidence="5">The sequence shown here is derived from an EMBL/GenBank/DDBJ whole genome shotgun (WGS) entry which is preliminary data.</text>
</comment>
<dbReference type="VEuPathDB" id="FungiDB:A1O9_08813"/>
<evidence type="ECO:0000256" key="4">
    <source>
        <dbReference type="SAM" id="SignalP"/>
    </source>
</evidence>
<comment type="similarity">
    <text evidence="1">Belongs to the histidine acid phosphatase family.</text>
</comment>
<dbReference type="GO" id="GO:0016158">
    <property type="term" value="F:inositol hexakisphosphate 3-phosphatase activity"/>
    <property type="evidence" value="ECO:0007669"/>
    <property type="project" value="UniProtKB-EC"/>
</dbReference>
<keyword evidence="6" id="KW-1185">Reference proteome</keyword>
<dbReference type="PANTHER" id="PTHR20963:SF43">
    <property type="entry name" value="PUTATIVE (AFU_ORTHOLOGUE AFUA_7G01240)-RELATED"/>
    <property type="match status" value="1"/>
</dbReference>
<dbReference type="STRING" id="1182545.A0A072P4W6"/>
<dbReference type="AlphaFoldDB" id="A0A072P4W6"/>
<dbReference type="PROSITE" id="PS00778">
    <property type="entry name" value="HIS_ACID_PHOSPHAT_2"/>
    <property type="match status" value="1"/>
</dbReference>
<feature type="chain" id="PRO_5001681377" description="3-phytase" evidence="4">
    <location>
        <begin position="18"/>
        <end position="572"/>
    </location>
</feature>
<dbReference type="PROSITE" id="PS00616">
    <property type="entry name" value="HIS_ACID_PHOSPHAT_1"/>
    <property type="match status" value="1"/>
</dbReference>
<dbReference type="InterPro" id="IPR029033">
    <property type="entry name" value="His_PPase_superfam"/>
</dbReference>
<dbReference type="EC" id="3.1.3.8" evidence="2"/>
<protein>
    <recommendedName>
        <fullName evidence="2">3-phytase</fullName>
        <ecNumber evidence="2">3.1.3.8</ecNumber>
    </recommendedName>
</protein>
<accession>A0A072P4W6</accession>
<dbReference type="PANTHER" id="PTHR20963">
    <property type="entry name" value="MULTIPLE INOSITOL POLYPHOSPHATE PHOSPHATASE-RELATED"/>
    <property type="match status" value="1"/>
</dbReference>
<proteinExistence type="inferred from homology"/>
<dbReference type="GeneID" id="25283723"/>
<dbReference type="Gene3D" id="3.40.50.1240">
    <property type="entry name" value="Phosphoglycerate mutase-like"/>
    <property type="match status" value="1"/>
</dbReference>
<dbReference type="SUPFAM" id="SSF53254">
    <property type="entry name" value="Phosphoglycerate mutase-like"/>
    <property type="match status" value="1"/>
</dbReference>
<dbReference type="InterPro" id="IPR033379">
    <property type="entry name" value="Acid_Pase_AS"/>
</dbReference>
<dbReference type="RefSeq" id="XP_013257749.1">
    <property type="nucleotide sequence ID" value="XM_013402295.1"/>
</dbReference>
<dbReference type="Proteomes" id="UP000027920">
    <property type="component" value="Unassembled WGS sequence"/>
</dbReference>
<evidence type="ECO:0000256" key="2">
    <source>
        <dbReference type="ARBA" id="ARBA00012632"/>
    </source>
</evidence>
<dbReference type="GO" id="GO:0003993">
    <property type="term" value="F:acid phosphatase activity"/>
    <property type="evidence" value="ECO:0007669"/>
    <property type="project" value="TreeGrafter"/>
</dbReference>
<dbReference type="OrthoDB" id="6509975at2759"/>
<evidence type="ECO:0000313" key="5">
    <source>
        <dbReference type="EMBL" id="KEF55159.1"/>
    </source>
</evidence>
<evidence type="ECO:0000256" key="1">
    <source>
        <dbReference type="ARBA" id="ARBA00005375"/>
    </source>
</evidence>
<reference evidence="5 6" key="1">
    <citation type="submission" date="2013-03" db="EMBL/GenBank/DDBJ databases">
        <title>The Genome Sequence of Exophiala aquamarina CBS 119918.</title>
        <authorList>
            <consortium name="The Broad Institute Genomics Platform"/>
            <person name="Cuomo C."/>
            <person name="de Hoog S."/>
            <person name="Gorbushina A."/>
            <person name="Walker B."/>
            <person name="Young S.K."/>
            <person name="Zeng Q."/>
            <person name="Gargeya S."/>
            <person name="Fitzgerald M."/>
            <person name="Haas B."/>
            <person name="Abouelleil A."/>
            <person name="Allen A.W."/>
            <person name="Alvarado L."/>
            <person name="Arachchi H.M."/>
            <person name="Berlin A.M."/>
            <person name="Chapman S.B."/>
            <person name="Gainer-Dewar J."/>
            <person name="Goldberg J."/>
            <person name="Griggs A."/>
            <person name="Gujja S."/>
            <person name="Hansen M."/>
            <person name="Howarth C."/>
            <person name="Imamovic A."/>
            <person name="Ireland A."/>
            <person name="Larimer J."/>
            <person name="McCowan C."/>
            <person name="Murphy C."/>
            <person name="Pearson M."/>
            <person name="Poon T.W."/>
            <person name="Priest M."/>
            <person name="Roberts A."/>
            <person name="Saif S."/>
            <person name="Shea T."/>
            <person name="Sisk P."/>
            <person name="Sykes S."/>
            <person name="Wortman J."/>
            <person name="Nusbaum C."/>
            <person name="Birren B."/>
        </authorList>
    </citation>
    <scope>NUCLEOTIDE SEQUENCE [LARGE SCALE GENOMIC DNA]</scope>
    <source>
        <strain evidence="5 6">CBS 119918</strain>
    </source>
</reference>